<dbReference type="InParanoid" id="C3YLF9"/>
<accession>C3YLF9</accession>
<name>C3YLF9_BRAFL</name>
<evidence type="ECO:0000256" key="1">
    <source>
        <dbReference type="SAM" id="MobiDB-lite"/>
    </source>
</evidence>
<evidence type="ECO:0000313" key="2">
    <source>
        <dbReference type="EMBL" id="EEN58896.1"/>
    </source>
</evidence>
<reference evidence="2" key="1">
    <citation type="journal article" date="2008" name="Nature">
        <title>The amphioxus genome and the evolution of the chordate karyotype.</title>
        <authorList>
            <consortium name="US DOE Joint Genome Institute (JGI-PGF)"/>
            <person name="Putnam N.H."/>
            <person name="Butts T."/>
            <person name="Ferrier D.E.K."/>
            <person name="Furlong R.F."/>
            <person name="Hellsten U."/>
            <person name="Kawashima T."/>
            <person name="Robinson-Rechavi M."/>
            <person name="Shoguchi E."/>
            <person name="Terry A."/>
            <person name="Yu J.-K."/>
            <person name="Benito-Gutierrez E.L."/>
            <person name="Dubchak I."/>
            <person name="Garcia-Fernandez J."/>
            <person name="Gibson-Brown J.J."/>
            <person name="Grigoriev I.V."/>
            <person name="Horton A.C."/>
            <person name="de Jong P.J."/>
            <person name="Jurka J."/>
            <person name="Kapitonov V.V."/>
            <person name="Kohara Y."/>
            <person name="Kuroki Y."/>
            <person name="Lindquist E."/>
            <person name="Lucas S."/>
            <person name="Osoegawa K."/>
            <person name="Pennacchio L.A."/>
            <person name="Salamov A.A."/>
            <person name="Satou Y."/>
            <person name="Sauka-Spengler T."/>
            <person name="Schmutz J."/>
            <person name="Shin-I T."/>
            <person name="Toyoda A."/>
            <person name="Bronner-Fraser M."/>
            <person name="Fujiyama A."/>
            <person name="Holland L.Z."/>
            <person name="Holland P.W.H."/>
            <person name="Satoh N."/>
            <person name="Rokhsar D.S."/>
        </authorList>
    </citation>
    <scope>NUCLEOTIDE SEQUENCE [LARGE SCALE GENOMIC DNA]</scope>
    <source>
        <strain evidence="2">S238N-H82</strain>
        <tissue evidence="2">Testes</tissue>
    </source>
</reference>
<dbReference type="AlphaFoldDB" id="C3YLF9"/>
<dbReference type="EMBL" id="GG666527">
    <property type="protein sequence ID" value="EEN58896.1"/>
    <property type="molecule type" value="Genomic_DNA"/>
</dbReference>
<feature type="compositionally biased region" description="Polar residues" evidence="1">
    <location>
        <begin position="79"/>
        <end position="88"/>
    </location>
</feature>
<proteinExistence type="predicted"/>
<protein>
    <submittedName>
        <fullName evidence="2">Uncharacterized protein</fullName>
    </submittedName>
</protein>
<feature type="compositionally biased region" description="Low complexity" evidence="1">
    <location>
        <begin position="27"/>
        <end position="36"/>
    </location>
</feature>
<organism>
    <name type="scientific">Branchiostoma floridae</name>
    <name type="common">Florida lancelet</name>
    <name type="synonym">Amphioxus</name>
    <dbReference type="NCBI Taxonomy" id="7739"/>
    <lineage>
        <taxon>Eukaryota</taxon>
        <taxon>Metazoa</taxon>
        <taxon>Chordata</taxon>
        <taxon>Cephalochordata</taxon>
        <taxon>Leptocardii</taxon>
        <taxon>Amphioxiformes</taxon>
        <taxon>Branchiostomatidae</taxon>
        <taxon>Branchiostoma</taxon>
    </lineage>
</organism>
<feature type="region of interest" description="Disordered" evidence="1">
    <location>
        <begin position="1"/>
        <end position="88"/>
    </location>
</feature>
<feature type="region of interest" description="Disordered" evidence="1">
    <location>
        <begin position="450"/>
        <end position="472"/>
    </location>
</feature>
<sequence length="610" mass="64996">MSIRMPDGTPVVLNSGTESGGDDEMAGRATRAAGRHAPGGGTNSASDRSSRYNRLSELMKGKREAAAAPQAQGPGYNRGTYTSHTATNNSYQPGSFMAGGAQGGYMAGSTGFSSGYRSAPSGGGFGGYTGAAGGRFRAADVFPSVFGGTGAAGGSGSTYPRAGMGGGFGGGHHTGGGLGGGHAGFAPPSAAGFQGGFSGGGGFGLNDFSSTTDGLFDPHRPQNFGPGGIRMGDPLDFDDLDPLTPVTPDIPTPSFTDHLRRQPASFTETTRTSYFDRFKTSESSAPKESVTQNGEDHLFISKAYIELERGGRKNLNPMVIQEPPSEDVLAPAKRKGRDELKQCQTVLISRLTMPPVSRNTRVLGRWRSSPWLDNAGMGVGTAVSGTLGWLWGVVSRTWGPAGPAEPPPPRPIISLPEVEVCRGPRTTNGHKVRELYVHSMSHNTYIRGRRARSPLPTGNGQRSPRRFAPHGWPFRDDSDDEWDGFSGFHHLSLNVSEIIEAHRDRWGVANGSPSGWHSVGSRPRPWWESVGSVGNTGRWPVRPGEGSRPLPDPDRPRPGRPVVEDSGWYPPPLHPLISTTSTLCMILSSHERLHCCYTRYSDRDQEITSN</sequence>
<feature type="region of interest" description="Disordered" evidence="1">
    <location>
        <begin position="533"/>
        <end position="568"/>
    </location>
</feature>
<feature type="compositionally biased region" description="Low complexity" evidence="1">
    <location>
        <begin position="66"/>
        <end position="75"/>
    </location>
</feature>
<gene>
    <name evidence="2" type="ORF">BRAFLDRAFT_130331</name>
</gene>